<dbReference type="EMBL" id="CM008052">
    <property type="protein sequence ID" value="PAN37387.1"/>
    <property type="molecule type" value="Genomic_DNA"/>
</dbReference>
<reference evidence="1" key="1">
    <citation type="submission" date="2018-04" db="EMBL/GenBank/DDBJ databases">
        <title>WGS assembly of Panicum hallii.</title>
        <authorList>
            <person name="Lovell J."/>
            <person name="Jenkins J."/>
            <person name="Lowry D."/>
            <person name="Mamidi S."/>
            <person name="Sreedasyam A."/>
            <person name="Weng X."/>
            <person name="Barry K."/>
            <person name="Bonette J."/>
            <person name="Campitelli B."/>
            <person name="Daum C."/>
            <person name="Gordon S."/>
            <person name="Gould B."/>
            <person name="Lipzen A."/>
            <person name="Macqueen A."/>
            <person name="Palacio-Mejia J."/>
            <person name="Plott C."/>
            <person name="Shakirov E."/>
            <person name="Shu S."/>
            <person name="Yoshinaga Y."/>
            <person name="Zane M."/>
            <person name="Rokhsar D."/>
            <person name="Grimwood J."/>
            <person name="Schmutz J."/>
            <person name="Juenger T."/>
        </authorList>
    </citation>
    <scope>NUCLEOTIDE SEQUENCE [LARGE SCALE GENOMIC DNA]</scope>
    <source>
        <strain evidence="1">FIL2</strain>
    </source>
</reference>
<proteinExistence type="predicted"/>
<gene>
    <name evidence="1" type="ORF">PAHAL_7G088500</name>
</gene>
<evidence type="ECO:0000313" key="1">
    <source>
        <dbReference type="EMBL" id="PAN37387.1"/>
    </source>
</evidence>
<dbReference type="Proteomes" id="UP000243499">
    <property type="component" value="Chromosome 7"/>
</dbReference>
<accession>A0A2S3I5G2</accession>
<dbReference type="AlphaFoldDB" id="A0A2S3I5G2"/>
<sequence length="168" mass="17780">MESVHPCPPASRRHHRGVSSVVIPSGHRALAHIARVPLSGIAKPIHGLGQTLSPRRPPSPRASHSLLLTTRTPTCSDPSIRRCVASSLGASTSSCPQSHHPTTSSHGRWPVALFLKWKADLGSTLSKLRHWRLIKAADNTAAAVLISNVGLIADCCIGEVVLAAADNL</sequence>
<name>A0A2S3I5G2_9POAL</name>
<protein>
    <submittedName>
        <fullName evidence="1">Uncharacterized protein</fullName>
    </submittedName>
</protein>
<organism evidence="1">
    <name type="scientific">Panicum hallii</name>
    <dbReference type="NCBI Taxonomy" id="206008"/>
    <lineage>
        <taxon>Eukaryota</taxon>
        <taxon>Viridiplantae</taxon>
        <taxon>Streptophyta</taxon>
        <taxon>Embryophyta</taxon>
        <taxon>Tracheophyta</taxon>
        <taxon>Spermatophyta</taxon>
        <taxon>Magnoliopsida</taxon>
        <taxon>Liliopsida</taxon>
        <taxon>Poales</taxon>
        <taxon>Poaceae</taxon>
        <taxon>PACMAD clade</taxon>
        <taxon>Panicoideae</taxon>
        <taxon>Panicodae</taxon>
        <taxon>Paniceae</taxon>
        <taxon>Panicinae</taxon>
        <taxon>Panicum</taxon>
        <taxon>Panicum sect. Panicum</taxon>
    </lineage>
</organism>
<dbReference type="Gramene" id="PAN37387">
    <property type="protein sequence ID" value="PAN37387"/>
    <property type="gene ID" value="PAHAL_7G088500"/>
</dbReference>